<keyword evidence="4" id="KW-0564">Palmitate</keyword>
<dbReference type="PaxDb" id="284590-Q6CY61"/>
<proteinExistence type="predicted"/>
<name>Q6CY61_KLULA</name>
<reference evidence="6 7" key="1">
    <citation type="journal article" date="2004" name="Nature">
        <title>Genome evolution in yeasts.</title>
        <authorList>
            <consortium name="Genolevures"/>
            <person name="Dujon B."/>
            <person name="Sherman D."/>
            <person name="Fischer G."/>
            <person name="Durrens P."/>
            <person name="Casaregola S."/>
            <person name="Lafontaine I."/>
            <person name="de Montigny J."/>
            <person name="Marck C."/>
            <person name="Neuveglise C."/>
            <person name="Talla E."/>
            <person name="Goffard N."/>
            <person name="Frangeul L."/>
            <person name="Aigle M."/>
            <person name="Anthouard V."/>
            <person name="Babour A."/>
            <person name="Barbe V."/>
            <person name="Barnay S."/>
            <person name="Blanchin S."/>
            <person name="Beckerich J.M."/>
            <person name="Beyne E."/>
            <person name="Bleykasten C."/>
            <person name="Boisrame A."/>
            <person name="Boyer J."/>
            <person name="Cattolico L."/>
            <person name="Confanioleri F."/>
            <person name="de Daruvar A."/>
            <person name="Despons L."/>
            <person name="Fabre E."/>
            <person name="Fairhead C."/>
            <person name="Ferry-Dumazet H."/>
            <person name="Groppi A."/>
            <person name="Hantraye F."/>
            <person name="Hennequin C."/>
            <person name="Jauniaux N."/>
            <person name="Joyet P."/>
            <person name="Kachouri R."/>
            <person name="Kerrest A."/>
            <person name="Koszul R."/>
            <person name="Lemaire M."/>
            <person name="Lesur I."/>
            <person name="Ma L."/>
            <person name="Muller H."/>
            <person name="Nicaud J.M."/>
            <person name="Nikolski M."/>
            <person name="Oztas S."/>
            <person name="Ozier-Kalogeropoulos O."/>
            <person name="Pellenz S."/>
            <person name="Potier S."/>
            <person name="Richard G.F."/>
            <person name="Straub M.L."/>
            <person name="Suleau A."/>
            <person name="Swennene D."/>
            <person name="Tekaia F."/>
            <person name="Wesolowski-Louvel M."/>
            <person name="Westhof E."/>
            <person name="Wirth B."/>
            <person name="Zeniou-Meyer M."/>
            <person name="Zivanovic I."/>
            <person name="Bolotin-Fukuhara M."/>
            <person name="Thierry A."/>
            <person name="Bouchier C."/>
            <person name="Caudron B."/>
            <person name="Scarpelli C."/>
            <person name="Gaillardin C."/>
            <person name="Weissenbach J."/>
            <person name="Wincker P."/>
            <person name="Souciet J.L."/>
        </authorList>
    </citation>
    <scope>NUCLEOTIDE SEQUENCE [LARGE SCALE GENOMIC DNA]</scope>
    <source>
        <strain evidence="7">ATCC 8585 / CBS 2359 / DSM 70799 / NBRC 1267 / NRRL Y-1140 / WM37</strain>
    </source>
</reference>
<dbReference type="GO" id="GO:0001919">
    <property type="term" value="P:regulation of receptor recycling"/>
    <property type="evidence" value="ECO:0007669"/>
    <property type="project" value="InterPro"/>
</dbReference>
<keyword evidence="3" id="KW-0472">Membrane</keyword>
<evidence type="ECO:0000256" key="3">
    <source>
        <dbReference type="ARBA" id="ARBA00023136"/>
    </source>
</evidence>
<dbReference type="SMART" id="SM01262">
    <property type="entry name" value="LAMTOR"/>
    <property type="match status" value="1"/>
</dbReference>
<dbReference type="GO" id="GO:0031902">
    <property type="term" value="C:late endosome membrane"/>
    <property type="evidence" value="ECO:0007669"/>
    <property type="project" value="InterPro"/>
</dbReference>
<dbReference type="GO" id="GO:0071986">
    <property type="term" value="C:Ragulator complex"/>
    <property type="evidence" value="ECO:0007669"/>
    <property type="project" value="InterPro"/>
</dbReference>
<dbReference type="GO" id="GO:0016197">
    <property type="term" value="P:endosomal transport"/>
    <property type="evidence" value="ECO:0007669"/>
    <property type="project" value="InterPro"/>
</dbReference>
<evidence type="ECO:0000256" key="2">
    <source>
        <dbReference type="ARBA" id="ARBA00022707"/>
    </source>
</evidence>
<dbReference type="STRING" id="284590.Q6CY61"/>
<dbReference type="EMBL" id="CR382121">
    <property type="protein sequence ID" value="CAH02716.1"/>
    <property type="molecule type" value="Genomic_DNA"/>
</dbReference>
<organism evidence="6 7">
    <name type="scientific">Kluyveromyces lactis (strain ATCC 8585 / CBS 2359 / DSM 70799 / NBRC 1267 / NRRL Y-1140 / WM37)</name>
    <name type="common">Yeast</name>
    <name type="synonym">Candida sphaerica</name>
    <dbReference type="NCBI Taxonomy" id="284590"/>
    <lineage>
        <taxon>Eukaryota</taxon>
        <taxon>Fungi</taxon>
        <taxon>Dikarya</taxon>
        <taxon>Ascomycota</taxon>
        <taxon>Saccharomycotina</taxon>
        <taxon>Saccharomycetes</taxon>
        <taxon>Saccharomycetales</taxon>
        <taxon>Saccharomycetaceae</taxon>
        <taxon>Kluyveromyces</taxon>
    </lineage>
</organism>
<evidence type="ECO:0000256" key="4">
    <source>
        <dbReference type="ARBA" id="ARBA00023139"/>
    </source>
</evidence>
<keyword evidence="2" id="KW-0519">Myristate</keyword>
<dbReference type="KEGG" id="kla:KLLA0_A02937g"/>
<protein>
    <submittedName>
        <fullName evidence="6">KLLA0A02937p</fullName>
    </submittedName>
</protein>
<evidence type="ECO:0000313" key="6">
    <source>
        <dbReference type="EMBL" id="CAH02716.1"/>
    </source>
</evidence>
<evidence type="ECO:0000256" key="5">
    <source>
        <dbReference type="ARBA" id="ARBA00023288"/>
    </source>
</evidence>
<gene>
    <name evidence="6" type="ORF">KLLA0_A02937g</name>
</gene>
<dbReference type="FunCoup" id="Q6CY61">
    <property type="interactions" value="116"/>
</dbReference>
<keyword evidence="7" id="KW-1185">Reference proteome</keyword>
<keyword evidence="5" id="KW-0449">Lipoprotein</keyword>
<dbReference type="eggNOG" id="ENOG502S74H">
    <property type="taxonomic scope" value="Eukaryota"/>
</dbReference>
<accession>Q6CY61</accession>
<dbReference type="AlphaFoldDB" id="Q6CY61"/>
<dbReference type="GO" id="GO:0071230">
    <property type="term" value="P:cellular response to amino acid stimulus"/>
    <property type="evidence" value="ECO:0007669"/>
    <property type="project" value="InterPro"/>
</dbReference>
<dbReference type="HOGENOM" id="CLU_136947_0_0_1"/>
<dbReference type="GO" id="GO:0032008">
    <property type="term" value="P:positive regulation of TOR signaling"/>
    <property type="evidence" value="ECO:0007669"/>
    <property type="project" value="InterPro"/>
</dbReference>
<dbReference type="Pfam" id="PF15454">
    <property type="entry name" value="LAMTOR"/>
    <property type="match status" value="1"/>
</dbReference>
<comment type="subcellular location">
    <subcellularLocation>
        <location evidence="1">Endomembrane system</location>
    </subcellularLocation>
</comment>
<dbReference type="GO" id="GO:0043410">
    <property type="term" value="P:positive regulation of MAPK cascade"/>
    <property type="evidence" value="ECO:0007669"/>
    <property type="project" value="InterPro"/>
</dbReference>
<dbReference type="InterPro" id="IPR028209">
    <property type="entry name" value="LAMTOR1/MEH1"/>
</dbReference>
<dbReference type="Proteomes" id="UP000000598">
    <property type="component" value="Chromosome A"/>
</dbReference>
<evidence type="ECO:0000256" key="1">
    <source>
        <dbReference type="ARBA" id="ARBA00004308"/>
    </source>
</evidence>
<sequence length="143" mass="16371">MGNVLSCCFRQDSDENDPLLQEQDRYGSQAQLDYNEMEQRQKERVLARELELTEIVNNTNDKLIDIGMISNSGIVASSHDLGSSYVQDQREILHDVPLTVLPSSKIKQDTRKAIQEFHKKYFANLVKNLTVEYNKPLVANIES</sequence>
<evidence type="ECO:0000313" key="7">
    <source>
        <dbReference type="Proteomes" id="UP000000598"/>
    </source>
</evidence>
<dbReference type="InParanoid" id="Q6CY61"/>
<dbReference type="GO" id="GO:0045121">
    <property type="term" value="C:membrane raft"/>
    <property type="evidence" value="ECO:0007669"/>
    <property type="project" value="InterPro"/>
</dbReference>